<dbReference type="InterPro" id="IPR001851">
    <property type="entry name" value="ABC_transp_permease"/>
</dbReference>
<evidence type="ECO:0000313" key="7">
    <source>
        <dbReference type="EMBL" id="RTZ77577.1"/>
    </source>
</evidence>
<dbReference type="CDD" id="cd06580">
    <property type="entry name" value="TM_PBP1_transp_TpRbsC_like"/>
    <property type="match status" value="1"/>
</dbReference>
<feature type="transmembrane region" description="Helical" evidence="6">
    <location>
        <begin position="272"/>
        <end position="291"/>
    </location>
</feature>
<dbReference type="PANTHER" id="PTHR47089:SF1">
    <property type="entry name" value="GUANOSINE ABC TRANSPORTER PERMEASE PROTEIN NUPP"/>
    <property type="match status" value="1"/>
</dbReference>
<reference evidence="7 8" key="1">
    <citation type="submission" date="2018-06" db="EMBL/GenBank/DDBJ databases">
        <title>Combined omics and stable isotope probing to characterize newly discovered Mariana Back-Arc vent microbial communities.</title>
        <authorList>
            <person name="Trembath-Reichert E."/>
            <person name="Huber J.A."/>
        </authorList>
    </citation>
    <scope>NUCLEOTIDE SEQUENCE [LARGE SCALE GENOMIC DNA]</scope>
    <source>
        <strain evidence="7">MAG 63_2</strain>
    </source>
</reference>
<keyword evidence="4 6" id="KW-1133">Transmembrane helix</keyword>
<protein>
    <submittedName>
        <fullName evidence="7">ABC transporter permease</fullName>
    </submittedName>
</protein>
<evidence type="ECO:0000256" key="6">
    <source>
        <dbReference type="SAM" id="Phobius"/>
    </source>
</evidence>
<name>A0A432G247_9DELT</name>
<evidence type="ECO:0000256" key="4">
    <source>
        <dbReference type="ARBA" id="ARBA00022989"/>
    </source>
</evidence>
<gene>
    <name evidence="7" type="ORF">DSY98_08725</name>
</gene>
<keyword evidence="5 6" id="KW-0472">Membrane</keyword>
<accession>A0A432G247</accession>
<feature type="transmembrane region" description="Helical" evidence="6">
    <location>
        <begin position="298"/>
        <end position="317"/>
    </location>
</feature>
<evidence type="ECO:0000313" key="8">
    <source>
        <dbReference type="Proteomes" id="UP000286732"/>
    </source>
</evidence>
<keyword evidence="2" id="KW-1003">Cell membrane</keyword>
<evidence type="ECO:0000256" key="2">
    <source>
        <dbReference type="ARBA" id="ARBA00022475"/>
    </source>
</evidence>
<dbReference type="AlphaFoldDB" id="A0A432G247"/>
<evidence type="ECO:0000256" key="1">
    <source>
        <dbReference type="ARBA" id="ARBA00004651"/>
    </source>
</evidence>
<keyword evidence="3 6" id="KW-0812">Transmembrane</keyword>
<dbReference type="EMBL" id="QNZM01000338">
    <property type="protein sequence ID" value="RTZ77577.1"/>
    <property type="molecule type" value="Genomic_DNA"/>
</dbReference>
<feature type="transmembrane region" description="Helical" evidence="6">
    <location>
        <begin position="116"/>
        <end position="139"/>
    </location>
</feature>
<comment type="subcellular location">
    <subcellularLocation>
        <location evidence="1">Cell membrane</location>
        <topology evidence="1">Multi-pass membrane protein</topology>
    </subcellularLocation>
</comment>
<feature type="transmembrane region" description="Helical" evidence="6">
    <location>
        <begin position="323"/>
        <end position="343"/>
    </location>
</feature>
<dbReference type="GO" id="GO:0005886">
    <property type="term" value="C:plasma membrane"/>
    <property type="evidence" value="ECO:0007669"/>
    <property type="project" value="UniProtKB-SubCell"/>
</dbReference>
<organism evidence="7 8">
    <name type="scientific">SAR324 cluster bacterium</name>
    <dbReference type="NCBI Taxonomy" id="2024889"/>
    <lineage>
        <taxon>Bacteria</taxon>
        <taxon>Deltaproteobacteria</taxon>
        <taxon>SAR324 cluster</taxon>
    </lineage>
</organism>
<evidence type="ECO:0000256" key="5">
    <source>
        <dbReference type="ARBA" id="ARBA00023136"/>
    </source>
</evidence>
<feature type="transmembrane region" description="Helical" evidence="6">
    <location>
        <begin position="245"/>
        <end position="266"/>
    </location>
</feature>
<proteinExistence type="predicted"/>
<comment type="caution">
    <text evidence="7">The sequence shown here is derived from an EMBL/GenBank/DDBJ whole genome shotgun (WGS) entry which is preliminary data.</text>
</comment>
<dbReference type="GO" id="GO:0022857">
    <property type="term" value="F:transmembrane transporter activity"/>
    <property type="evidence" value="ECO:0007669"/>
    <property type="project" value="InterPro"/>
</dbReference>
<sequence>MQIFLEKRVNATSWARLLVLGAALLLVLLISWFFFLAAGIEPMAAFQIIGEEIFLTKYGWQDLLVKMTPLMFTGLAVALAAQMQQWNIGAEGQFHMGTFAMTWVALHYDGQLPDGMLIVLMLIMAMIGGGFWGCIPGFLKARFGVNEIITSLLLNYVAAAWIDYLLFGAWRDPGTNNFPITKEFSEAGQLPSFGNTSIHAGLILAFVFIAIVAWVLWKTKLGFQIRLTGDNPDAARYSGVNIRTLTILVFAASGAIAGLAGFSEVAGIHYRLQQNISIGYGYTGIIVAWLARNHPLGVVLSAFFMSIVFVSAEVLQIEFGLPISMVYLYQGIILFTVLGSDIFTEYRLRIKRFLV</sequence>
<feature type="transmembrane region" description="Helical" evidence="6">
    <location>
        <begin position="198"/>
        <end position="217"/>
    </location>
</feature>
<dbReference type="PANTHER" id="PTHR47089">
    <property type="entry name" value="ABC TRANSPORTER, PERMEASE PROTEIN"/>
    <property type="match status" value="1"/>
</dbReference>
<dbReference type="Pfam" id="PF02653">
    <property type="entry name" value="BPD_transp_2"/>
    <property type="match status" value="1"/>
</dbReference>
<feature type="transmembrane region" description="Helical" evidence="6">
    <location>
        <begin position="151"/>
        <end position="170"/>
    </location>
</feature>
<evidence type="ECO:0000256" key="3">
    <source>
        <dbReference type="ARBA" id="ARBA00022692"/>
    </source>
</evidence>
<dbReference type="Proteomes" id="UP000286732">
    <property type="component" value="Unassembled WGS sequence"/>
</dbReference>